<proteinExistence type="predicted"/>
<dbReference type="EMBL" id="JBHFEH010000003">
    <property type="protein sequence ID" value="KAL2057899.1"/>
    <property type="molecule type" value="Genomic_DNA"/>
</dbReference>
<evidence type="ECO:0000313" key="1">
    <source>
        <dbReference type="EMBL" id="KAL2057899.1"/>
    </source>
</evidence>
<dbReference type="PANTHER" id="PTHR24148">
    <property type="entry name" value="ANKYRIN REPEAT DOMAIN-CONTAINING PROTEIN 39 HOMOLOG-RELATED"/>
    <property type="match status" value="1"/>
</dbReference>
<protein>
    <submittedName>
        <fullName evidence="1">Uncharacterized protein</fullName>
    </submittedName>
</protein>
<comment type="caution">
    <text evidence="1">The sequence shown here is derived from an EMBL/GenBank/DDBJ whole genome shotgun (WGS) entry which is preliminary data.</text>
</comment>
<dbReference type="PANTHER" id="PTHR24148:SF64">
    <property type="entry name" value="HETEROKARYON INCOMPATIBILITY DOMAIN-CONTAINING PROTEIN"/>
    <property type="match status" value="1"/>
</dbReference>
<keyword evidence="2" id="KW-1185">Reference proteome</keyword>
<evidence type="ECO:0000313" key="2">
    <source>
        <dbReference type="Proteomes" id="UP001590951"/>
    </source>
</evidence>
<gene>
    <name evidence="1" type="ORF">ABVK25_001516</name>
</gene>
<sequence>MFRDEHSSISSLSNIEALRRMVEQGHFPSISILVAGNRQAATNPRSLVYAFLGLAKMNDDPLLKPDYSDSNSASDVFINLFEYSFRVEKSLDIVCMSQGRIGAHLPSWCPDWKRPPRLGWDFEPDFSNRCPFPLMSKYIDFLAKNMWHASGDTSPTAKIIRSPPTLVCNGLLVDEIEVIGSPIVMGYPFVWNRLIIILHPWENLIVIKYFMRTKEASVLEPGGPSIFNVIDQYHRLMVSLAESPNVAPWATDFFGVVVILKILKSY</sequence>
<organism evidence="1 2">
    <name type="scientific">Lepraria finkii</name>
    <dbReference type="NCBI Taxonomy" id="1340010"/>
    <lineage>
        <taxon>Eukaryota</taxon>
        <taxon>Fungi</taxon>
        <taxon>Dikarya</taxon>
        <taxon>Ascomycota</taxon>
        <taxon>Pezizomycotina</taxon>
        <taxon>Lecanoromycetes</taxon>
        <taxon>OSLEUM clade</taxon>
        <taxon>Lecanoromycetidae</taxon>
        <taxon>Lecanorales</taxon>
        <taxon>Lecanorineae</taxon>
        <taxon>Stereocaulaceae</taxon>
        <taxon>Lepraria</taxon>
    </lineage>
</organism>
<name>A0ABR4BJB4_9LECA</name>
<dbReference type="Proteomes" id="UP001590951">
    <property type="component" value="Unassembled WGS sequence"/>
</dbReference>
<reference evidence="1 2" key="1">
    <citation type="submission" date="2024-09" db="EMBL/GenBank/DDBJ databases">
        <title>Rethinking Asexuality: The Enigmatic Case of Functional Sexual Genes in Lepraria (Stereocaulaceae).</title>
        <authorList>
            <person name="Doellman M."/>
            <person name="Sun Y."/>
            <person name="Barcenas-Pena A."/>
            <person name="Lumbsch H.T."/>
            <person name="Grewe F."/>
        </authorList>
    </citation>
    <scope>NUCLEOTIDE SEQUENCE [LARGE SCALE GENOMIC DNA]</scope>
    <source>
        <strain evidence="1 2">Grewe 0041</strain>
    </source>
</reference>
<accession>A0ABR4BJB4</accession>
<dbReference type="InterPro" id="IPR052895">
    <property type="entry name" value="HetReg/Transcr_Mod"/>
</dbReference>